<dbReference type="PROSITE" id="PS50011">
    <property type="entry name" value="PROTEIN_KINASE_DOM"/>
    <property type="match status" value="1"/>
</dbReference>
<feature type="transmembrane region" description="Helical" evidence="11">
    <location>
        <begin position="12"/>
        <end position="29"/>
    </location>
</feature>
<name>A0ABV9MRF6_9ENTE</name>
<evidence type="ECO:0000256" key="9">
    <source>
        <dbReference type="PROSITE-ProRule" id="PRU10141"/>
    </source>
</evidence>
<dbReference type="InterPro" id="IPR000719">
    <property type="entry name" value="Prot_kinase_dom"/>
</dbReference>
<evidence type="ECO:0000313" key="15">
    <source>
        <dbReference type="Proteomes" id="UP001595969"/>
    </source>
</evidence>
<dbReference type="RefSeq" id="WP_204653248.1">
    <property type="nucleotide sequence ID" value="NZ_JAFBFD010000007.1"/>
</dbReference>
<evidence type="ECO:0000256" key="1">
    <source>
        <dbReference type="ARBA" id="ARBA00012513"/>
    </source>
</evidence>
<keyword evidence="2" id="KW-0723">Serine/threonine-protein kinase</keyword>
<evidence type="ECO:0000256" key="10">
    <source>
        <dbReference type="SAM" id="MobiDB-lite"/>
    </source>
</evidence>
<keyword evidence="3" id="KW-0808">Transferase</keyword>
<dbReference type="InterPro" id="IPR005543">
    <property type="entry name" value="PASTA_dom"/>
</dbReference>
<feature type="transmembrane region" description="Helical" evidence="11">
    <location>
        <begin position="331"/>
        <end position="352"/>
    </location>
</feature>
<dbReference type="Gene3D" id="1.10.510.10">
    <property type="entry name" value="Transferase(Phosphotransferase) domain 1"/>
    <property type="match status" value="1"/>
</dbReference>
<keyword evidence="6 9" id="KW-0067">ATP-binding</keyword>
<dbReference type="PROSITE" id="PS00108">
    <property type="entry name" value="PROTEIN_KINASE_ST"/>
    <property type="match status" value="1"/>
</dbReference>
<feature type="domain" description="PASTA" evidence="13">
    <location>
        <begin position="566"/>
        <end position="632"/>
    </location>
</feature>
<evidence type="ECO:0000313" key="14">
    <source>
        <dbReference type="EMBL" id="MFC4718577.1"/>
    </source>
</evidence>
<feature type="compositionally biased region" description="Basic and acidic residues" evidence="10">
    <location>
        <begin position="306"/>
        <end position="318"/>
    </location>
</feature>
<keyword evidence="11" id="KW-1133">Transmembrane helix</keyword>
<dbReference type="InterPro" id="IPR011009">
    <property type="entry name" value="Kinase-like_dom_sf"/>
</dbReference>
<dbReference type="Proteomes" id="UP001595969">
    <property type="component" value="Unassembled WGS sequence"/>
</dbReference>
<comment type="catalytic activity">
    <reaction evidence="8">
        <text>L-seryl-[protein] + ATP = O-phospho-L-seryl-[protein] + ADP + H(+)</text>
        <dbReference type="Rhea" id="RHEA:17989"/>
        <dbReference type="Rhea" id="RHEA-COMP:9863"/>
        <dbReference type="Rhea" id="RHEA-COMP:11604"/>
        <dbReference type="ChEBI" id="CHEBI:15378"/>
        <dbReference type="ChEBI" id="CHEBI:29999"/>
        <dbReference type="ChEBI" id="CHEBI:30616"/>
        <dbReference type="ChEBI" id="CHEBI:83421"/>
        <dbReference type="ChEBI" id="CHEBI:456216"/>
        <dbReference type="EC" id="2.7.11.1"/>
    </reaction>
</comment>
<feature type="region of interest" description="Disordered" evidence="10">
    <location>
        <begin position="298"/>
        <end position="323"/>
    </location>
</feature>
<evidence type="ECO:0000256" key="11">
    <source>
        <dbReference type="SAM" id="Phobius"/>
    </source>
</evidence>
<proteinExistence type="predicted"/>
<feature type="domain" description="PASTA" evidence="13">
    <location>
        <begin position="424"/>
        <end position="494"/>
    </location>
</feature>
<dbReference type="Gene3D" id="3.30.200.20">
    <property type="entry name" value="Phosphorylase Kinase, domain 1"/>
    <property type="match status" value="1"/>
</dbReference>
<dbReference type="Gene3D" id="3.30.10.20">
    <property type="match status" value="4"/>
</dbReference>
<organism evidence="14 15">
    <name type="scientific">Enterococcus lemanii</name>
    <dbReference type="NCBI Taxonomy" id="1159752"/>
    <lineage>
        <taxon>Bacteria</taxon>
        <taxon>Bacillati</taxon>
        <taxon>Bacillota</taxon>
        <taxon>Bacilli</taxon>
        <taxon>Lactobacillales</taxon>
        <taxon>Enterococcaceae</taxon>
        <taxon>Enterococcus</taxon>
    </lineage>
</organism>
<dbReference type="Pfam" id="PF00069">
    <property type="entry name" value="Pkinase"/>
    <property type="match status" value="1"/>
</dbReference>
<keyword evidence="11" id="KW-0812">Transmembrane</keyword>
<dbReference type="SMART" id="SM00220">
    <property type="entry name" value="S_TKc"/>
    <property type="match status" value="1"/>
</dbReference>
<dbReference type="Pfam" id="PF03793">
    <property type="entry name" value="PASTA"/>
    <property type="match status" value="4"/>
</dbReference>
<evidence type="ECO:0000256" key="5">
    <source>
        <dbReference type="ARBA" id="ARBA00022777"/>
    </source>
</evidence>
<gene>
    <name evidence="14" type="primary">pknB</name>
    <name evidence="14" type="ORF">ACFO5I_02300</name>
</gene>
<evidence type="ECO:0000256" key="3">
    <source>
        <dbReference type="ARBA" id="ARBA00022679"/>
    </source>
</evidence>
<keyword evidence="15" id="KW-1185">Reference proteome</keyword>
<feature type="binding site" evidence="9">
    <location>
        <position position="41"/>
    </location>
    <ligand>
        <name>ATP</name>
        <dbReference type="ChEBI" id="CHEBI:30616"/>
    </ligand>
</feature>
<dbReference type="PROSITE" id="PS51178">
    <property type="entry name" value="PASTA"/>
    <property type="match status" value="4"/>
</dbReference>
<keyword evidence="4 9" id="KW-0547">Nucleotide-binding</keyword>
<dbReference type="SMART" id="SM00740">
    <property type="entry name" value="PASTA"/>
    <property type="match status" value="4"/>
</dbReference>
<evidence type="ECO:0000256" key="4">
    <source>
        <dbReference type="ARBA" id="ARBA00022741"/>
    </source>
</evidence>
<dbReference type="SUPFAM" id="SSF56112">
    <property type="entry name" value="Protein kinase-like (PK-like)"/>
    <property type="match status" value="1"/>
</dbReference>
<evidence type="ECO:0000256" key="6">
    <source>
        <dbReference type="ARBA" id="ARBA00022840"/>
    </source>
</evidence>
<reference evidence="15" key="1">
    <citation type="journal article" date="2019" name="Int. J. Syst. Evol. Microbiol.">
        <title>The Global Catalogue of Microorganisms (GCM) 10K type strain sequencing project: providing services to taxonomists for standard genome sequencing and annotation.</title>
        <authorList>
            <consortium name="The Broad Institute Genomics Platform"/>
            <consortium name="The Broad Institute Genome Sequencing Center for Infectious Disease"/>
            <person name="Wu L."/>
            <person name="Ma J."/>
        </authorList>
    </citation>
    <scope>NUCLEOTIDE SEQUENCE [LARGE SCALE GENOMIC DNA]</scope>
    <source>
        <strain evidence="15">CGMCC 1.19032</strain>
    </source>
</reference>
<keyword evidence="11" id="KW-0472">Membrane</keyword>
<dbReference type="PANTHER" id="PTHR43289">
    <property type="entry name" value="MITOGEN-ACTIVATED PROTEIN KINASE KINASE KINASE 20-RELATED"/>
    <property type="match status" value="1"/>
</dbReference>
<dbReference type="CDD" id="cd14014">
    <property type="entry name" value="STKc_PknB_like"/>
    <property type="match status" value="1"/>
</dbReference>
<protein>
    <recommendedName>
        <fullName evidence="1">non-specific serine/threonine protein kinase</fullName>
        <ecNumber evidence="1">2.7.11.1</ecNumber>
    </recommendedName>
</protein>
<evidence type="ECO:0000259" key="13">
    <source>
        <dbReference type="PROSITE" id="PS51178"/>
    </source>
</evidence>
<feature type="domain" description="PASTA" evidence="13">
    <location>
        <begin position="355"/>
        <end position="423"/>
    </location>
</feature>
<evidence type="ECO:0000259" key="12">
    <source>
        <dbReference type="PROSITE" id="PS50011"/>
    </source>
</evidence>
<dbReference type="CDD" id="cd06577">
    <property type="entry name" value="PASTA_pknB"/>
    <property type="match status" value="4"/>
</dbReference>
<dbReference type="GO" id="GO:0016301">
    <property type="term" value="F:kinase activity"/>
    <property type="evidence" value="ECO:0007669"/>
    <property type="project" value="UniProtKB-KW"/>
</dbReference>
<evidence type="ECO:0000256" key="8">
    <source>
        <dbReference type="ARBA" id="ARBA00048679"/>
    </source>
</evidence>
<comment type="catalytic activity">
    <reaction evidence="7">
        <text>L-threonyl-[protein] + ATP = O-phospho-L-threonyl-[protein] + ADP + H(+)</text>
        <dbReference type="Rhea" id="RHEA:46608"/>
        <dbReference type="Rhea" id="RHEA-COMP:11060"/>
        <dbReference type="Rhea" id="RHEA-COMP:11605"/>
        <dbReference type="ChEBI" id="CHEBI:15378"/>
        <dbReference type="ChEBI" id="CHEBI:30013"/>
        <dbReference type="ChEBI" id="CHEBI:30616"/>
        <dbReference type="ChEBI" id="CHEBI:61977"/>
        <dbReference type="ChEBI" id="CHEBI:456216"/>
        <dbReference type="EC" id="2.7.11.1"/>
    </reaction>
</comment>
<evidence type="ECO:0000256" key="7">
    <source>
        <dbReference type="ARBA" id="ARBA00047899"/>
    </source>
</evidence>
<feature type="region of interest" description="Disordered" evidence="10">
    <location>
        <begin position="709"/>
        <end position="730"/>
    </location>
</feature>
<feature type="domain" description="PASTA" evidence="13">
    <location>
        <begin position="495"/>
        <end position="565"/>
    </location>
</feature>
<dbReference type="PROSITE" id="PS00107">
    <property type="entry name" value="PROTEIN_KINASE_ATP"/>
    <property type="match status" value="1"/>
</dbReference>
<comment type="caution">
    <text evidence="14">The sequence shown here is derived from an EMBL/GenBank/DDBJ whole genome shotgun (WGS) entry which is preliminary data.</text>
</comment>
<dbReference type="EC" id="2.7.11.1" evidence="1"/>
<evidence type="ECO:0000256" key="2">
    <source>
        <dbReference type="ARBA" id="ARBA00022527"/>
    </source>
</evidence>
<keyword evidence="5 14" id="KW-0418">Kinase</keyword>
<accession>A0ABV9MRF6</accession>
<dbReference type="PANTHER" id="PTHR43289:SF34">
    <property type="entry name" value="SERINE_THREONINE-PROTEIN KINASE YBDM-RELATED"/>
    <property type="match status" value="1"/>
</dbReference>
<dbReference type="InterPro" id="IPR008271">
    <property type="entry name" value="Ser/Thr_kinase_AS"/>
</dbReference>
<sequence>MIEIGNKLNGRYLILGTIGSGGMANVFLAKDLILNREVAVKVLRFDFQDDKNAIRRFQREALAATELVHPNIVAVYDVGEEDGMQYLVMEYVKGMDLKRYIQTHYPMPYASIVDIMKQILSAVALAHQHRIIHRDLKPQNILMDEDGSVKIADFGIAIALSETSITQTNTMLGSVHYLSPEQARGSMATNQSDIYALGIILYEMLTGQVPFDGESAVTIALKHFQDDVPSIRMYDRTVPQSLENVVLKATAKETADRYKTADEMLQDLETVLSPGRLDEARWEPSALLDETRVLTPITEDTPMPESFKEMAPPKKDVEQPEAEQPKKKKKLWLWLLLGLVALVAVIGAFFFFSGGKDQVEVPDVTNQTEIVARETLKEAGLKIASETKTISSDEIEKDRVVKTTPESGSLVKEGREIVLYLSSGSKTIDMIDVTGETLRSATRELTNLNFEAKNITSKEEYDKTVKAGEVIRQTPEPGTEVVPKETKVELIISKGEEPIEMLDFTGSTKEAASRSLNSLGLGDNPITFEEEYSATVPAGNIISQTPEAGAKITPGKTAIAFVVSKGEELVKIPNVVGDTKDSAKKALEDAGFVTEIVEENSDNVEKDKVIQTNPSAGTELAKGATVTLTISKGKEEVEQPEMSSFSVDVRANWREELSEKQEIYIWVTDAKRDHELVRKISVNVNNQFETIPVSVTVKDGETATIFVQRDSNPEVSQKVDRSQTDPLTVP</sequence>
<feature type="domain" description="Protein kinase" evidence="12">
    <location>
        <begin position="12"/>
        <end position="272"/>
    </location>
</feature>
<dbReference type="InterPro" id="IPR017441">
    <property type="entry name" value="Protein_kinase_ATP_BS"/>
</dbReference>
<dbReference type="NCBIfam" id="NF033483">
    <property type="entry name" value="PknB_PASTA_kin"/>
    <property type="match status" value="1"/>
</dbReference>
<dbReference type="EMBL" id="JBHSGS010000011">
    <property type="protein sequence ID" value="MFC4718577.1"/>
    <property type="molecule type" value="Genomic_DNA"/>
</dbReference>